<keyword evidence="11" id="KW-0999">Mitochondrion inner membrane</keyword>
<evidence type="ECO:0000256" key="10">
    <source>
        <dbReference type="ARBA" id="ARBA00022695"/>
    </source>
</evidence>
<evidence type="ECO:0000256" key="2">
    <source>
        <dbReference type="ARBA" id="ARBA00004443"/>
    </source>
</evidence>
<keyword evidence="13" id="KW-0443">Lipid metabolism</keyword>
<comment type="pathway">
    <text evidence="3">Phospholipid metabolism; CDP-diacylglycerol biosynthesis; CDP-diacylglycerol from sn-glycerol 3-phosphate: step 3/3.</text>
</comment>
<keyword evidence="17" id="KW-1208">Phospholipid metabolism</keyword>
<dbReference type="PANTHER" id="PTHR13619:SF0">
    <property type="entry name" value="PHOSPHATIDATE CYTIDYLYLTRANSFERASE, MITOCHONDRIAL"/>
    <property type="match status" value="1"/>
</dbReference>
<evidence type="ECO:0000256" key="14">
    <source>
        <dbReference type="ARBA" id="ARBA00023128"/>
    </source>
</evidence>
<feature type="non-terminal residue" evidence="19">
    <location>
        <position position="181"/>
    </location>
</feature>
<comment type="pathway">
    <text evidence="4">Lipid metabolism.</text>
</comment>
<dbReference type="GO" id="GO:0005743">
    <property type="term" value="C:mitochondrial inner membrane"/>
    <property type="evidence" value="ECO:0007669"/>
    <property type="project" value="UniProtKB-SubCell"/>
</dbReference>
<evidence type="ECO:0000256" key="4">
    <source>
        <dbReference type="ARBA" id="ARBA00005189"/>
    </source>
</evidence>
<dbReference type="UniPathway" id="UPA00557">
    <property type="reaction ID" value="UER00614"/>
</dbReference>
<dbReference type="EMBL" id="KZ826452">
    <property type="protein sequence ID" value="PYI00419.1"/>
    <property type="molecule type" value="Genomic_DNA"/>
</dbReference>
<reference evidence="19 20" key="1">
    <citation type="submission" date="2018-02" db="EMBL/GenBank/DDBJ databases">
        <title>The genomes of Aspergillus section Nigri reveals drivers in fungal speciation.</title>
        <authorList>
            <consortium name="DOE Joint Genome Institute"/>
            <person name="Vesth T.C."/>
            <person name="Nybo J."/>
            <person name="Theobald S."/>
            <person name="Brandl J."/>
            <person name="Frisvad J.C."/>
            <person name="Nielsen K.F."/>
            <person name="Lyhne E.K."/>
            <person name="Kogle M.E."/>
            <person name="Kuo A."/>
            <person name="Riley R."/>
            <person name="Clum A."/>
            <person name="Nolan M."/>
            <person name="Lipzen A."/>
            <person name="Salamov A."/>
            <person name="Henrissat B."/>
            <person name="Wiebenga A."/>
            <person name="De vries R.P."/>
            <person name="Grigoriev I.V."/>
            <person name="Mortensen U.H."/>
            <person name="Andersen M.R."/>
            <person name="Baker S.E."/>
        </authorList>
    </citation>
    <scope>NUCLEOTIDE SEQUENCE [LARGE SCALE GENOMIC DNA]</scope>
    <source>
        <strain evidence="19 20">CBS 121057</strain>
    </source>
</reference>
<comment type="similarity">
    <text evidence="5">Belongs to the TAM41 family.</text>
</comment>
<dbReference type="GO" id="GO:0016024">
    <property type="term" value="P:CDP-diacylglycerol biosynthetic process"/>
    <property type="evidence" value="ECO:0007669"/>
    <property type="project" value="UniProtKB-UniPathway"/>
</dbReference>
<organism evidence="19 20">
    <name type="scientific">Aspergillus sclerotiicarbonarius (strain CBS 121057 / IBT 28362)</name>
    <dbReference type="NCBI Taxonomy" id="1448318"/>
    <lineage>
        <taxon>Eukaryota</taxon>
        <taxon>Fungi</taxon>
        <taxon>Dikarya</taxon>
        <taxon>Ascomycota</taxon>
        <taxon>Pezizomycotina</taxon>
        <taxon>Eurotiomycetes</taxon>
        <taxon>Eurotiomycetidae</taxon>
        <taxon>Eurotiales</taxon>
        <taxon>Aspergillaceae</taxon>
        <taxon>Aspergillus</taxon>
        <taxon>Aspergillus subgen. Circumdati</taxon>
    </lineage>
</organism>
<evidence type="ECO:0000256" key="12">
    <source>
        <dbReference type="ARBA" id="ARBA00022842"/>
    </source>
</evidence>
<evidence type="ECO:0000256" key="13">
    <source>
        <dbReference type="ARBA" id="ARBA00023098"/>
    </source>
</evidence>
<dbReference type="OrthoDB" id="4492087at2759"/>
<evidence type="ECO:0000256" key="3">
    <source>
        <dbReference type="ARBA" id="ARBA00005119"/>
    </source>
</evidence>
<evidence type="ECO:0000256" key="7">
    <source>
        <dbReference type="ARBA" id="ARBA00018337"/>
    </source>
</evidence>
<evidence type="ECO:0000313" key="19">
    <source>
        <dbReference type="EMBL" id="PYI00419.1"/>
    </source>
</evidence>
<dbReference type="GO" id="GO:0004605">
    <property type="term" value="F:phosphatidate cytidylyltransferase activity"/>
    <property type="evidence" value="ECO:0007669"/>
    <property type="project" value="UniProtKB-EC"/>
</dbReference>
<keyword evidence="15" id="KW-0472">Membrane</keyword>
<gene>
    <name evidence="19" type="ORF">BO78DRAFT_274395</name>
</gene>
<keyword evidence="10" id="KW-0548">Nucleotidyltransferase</keyword>
<evidence type="ECO:0000256" key="8">
    <source>
        <dbReference type="ARBA" id="ARBA00022516"/>
    </source>
</evidence>
<feature type="non-terminal residue" evidence="19">
    <location>
        <position position="1"/>
    </location>
</feature>
<keyword evidence="9" id="KW-0808">Transferase</keyword>
<accession>A0A319EHY0</accession>
<proteinExistence type="inferred from homology"/>
<sequence>ISQFPTPIDYAIAYGSNVFPQSPSPSSPSPNKMTDLILAVPNTQTFHTSNLIHHPHHYPPPLSTLPPSLISKLNDHLGASISFHPYITISNTLLKYGVLTTSALIHDLRTWETMYLAGRFHKPVLVLKGNEGVEEARRRNVEGAVRVALLLLPGGFTEGAFYRIVVGLSYAGDVRMQVGGE</sequence>
<evidence type="ECO:0000256" key="16">
    <source>
        <dbReference type="ARBA" id="ARBA00023209"/>
    </source>
</evidence>
<dbReference type="InterPro" id="IPR015222">
    <property type="entry name" value="Tam41"/>
</dbReference>
<evidence type="ECO:0000256" key="6">
    <source>
        <dbReference type="ARBA" id="ARBA00012487"/>
    </source>
</evidence>
<evidence type="ECO:0000313" key="20">
    <source>
        <dbReference type="Proteomes" id="UP000248423"/>
    </source>
</evidence>
<dbReference type="GO" id="GO:0032049">
    <property type="term" value="P:cardiolipin biosynthetic process"/>
    <property type="evidence" value="ECO:0007669"/>
    <property type="project" value="InterPro"/>
</dbReference>
<dbReference type="EC" id="2.7.7.41" evidence="6"/>
<comment type="subcellular location">
    <subcellularLocation>
        <location evidence="2">Mitochondrion inner membrane</location>
        <topology evidence="2">Peripheral membrane protein</topology>
        <orientation evidence="2">Matrix side</orientation>
    </subcellularLocation>
</comment>
<evidence type="ECO:0000256" key="5">
    <source>
        <dbReference type="ARBA" id="ARBA00005458"/>
    </source>
</evidence>
<dbReference type="PANTHER" id="PTHR13619">
    <property type="entry name" value="PHOSPHATIDATE CYTIDYLYLTRANSFERASE, MITOCHONDRIAL"/>
    <property type="match status" value="1"/>
</dbReference>
<dbReference type="Pfam" id="PF09139">
    <property type="entry name" value="Tam41_Mmp37"/>
    <property type="match status" value="1"/>
</dbReference>
<name>A0A319EHY0_ASPSB</name>
<evidence type="ECO:0000256" key="15">
    <source>
        <dbReference type="ARBA" id="ARBA00023136"/>
    </source>
</evidence>
<comment type="cofactor">
    <cofactor evidence="1">
        <name>Mg(2+)</name>
        <dbReference type="ChEBI" id="CHEBI:18420"/>
    </cofactor>
</comment>
<keyword evidence="12" id="KW-0460">Magnesium</keyword>
<keyword evidence="20" id="KW-1185">Reference proteome</keyword>
<evidence type="ECO:0000256" key="17">
    <source>
        <dbReference type="ARBA" id="ARBA00023264"/>
    </source>
</evidence>
<evidence type="ECO:0000256" key="11">
    <source>
        <dbReference type="ARBA" id="ARBA00022792"/>
    </source>
</evidence>
<keyword evidence="8" id="KW-0444">Lipid biosynthesis</keyword>
<evidence type="ECO:0000256" key="18">
    <source>
        <dbReference type="ARBA" id="ARBA00029893"/>
    </source>
</evidence>
<protein>
    <recommendedName>
        <fullName evidence="7">Phosphatidate cytidylyltransferase, mitochondrial</fullName>
        <ecNumber evidence="6">2.7.7.41</ecNumber>
    </recommendedName>
    <alternativeName>
        <fullName evidence="18">CDP-diacylglycerol synthase</fullName>
    </alternativeName>
</protein>
<evidence type="ECO:0000256" key="1">
    <source>
        <dbReference type="ARBA" id="ARBA00001946"/>
    </source>
</evidence>
<dbReference type="AlphaFoldDB" id="A0A319EHY0"/>
<dbReference type="VEuPathDB" id="FungiDB:BO78DRAFT_274395"/>
<dbReference type="Proteomes" id="UP000248423">
    <property type="component" value="Unassembled WGS sequence"/>
</dbReference>
<keyword evidence="14" id="KW-0496">Mitochondrion</keyword>
<keyword evidence="16" id="KW-0594">Phospholipid biosynthesis</keyword>
<evidence type="ECO:0000256" key="9">
    <source>
        <dbReference type="ARBA" id="ARBA00022679"/>
    </source>
</evidence>
<dbReference type="STRING" id="1448318.A0A319EHY0"/>